<feature type="domain" description="PNPLA" evidence="3">
    <location>
        <begin position="1"/>
        <end position="155"/>
    </location>
</feature>
<evidence type="ECO:0000313" key="5">
    <source>
        <dbReference type="Proteomes" id="UP001549031"/>
    </source>
</evidence>
<dbReference type="Gene3D" id="3.40.1090.10">
    <property type="entry name" value="Cytosolic phospholipase A2 catalytic domain"/>
    <property type="match status" value="1"/>
</dbReference>
<protein>
    <submittedName>
        <fullName evidence="4">NTE family protein</fullName>
    </submittedName>
</protein>
<evidence type="ECO:0000313" key="4">
    <source>
        <dbReference type="EMBL" id="MET3584932.1"/>
    </source>
</evidence>
<comment type="caution">
    <text evidence="4">The sequence shown here is derived from an EMBL/GenBank/DDBJ whole genome shotgun (WGS) entry which is preliminary data.</text>
</comment>
<gene>
    <name evidence="4" type="ORF">ABID21_001033</name>
</gene>
<dbReference type="SUPFAM" id="SSF52151">
    <property type="entry name" value="FabD/lysophospholipase-like"/>
    <property type="match status" value="1"/>
</dbReference>
<dbReference type="InterPro" id="IPR021095">
    <property type="entry name" value="DUF3734"/>
</dbReference>
<comment type="caution">
    <text evidence="2">Lacks conserved residue(s) required for the propagation of feature annotation.</text>
</comment>
<name>A0ABV2H3T9_9HYPH</name>
<evidence type="ECO:0000256" key="1">
    <source>
        <dbReference type="ARBA" id="ARBA00023098"/>
    </source>
</evidence>
<keyword evidence="5" id="KW-1185">Reference proteome</keyword>
<dbReference type="Pfam" id="PF01734">
    <property type="entry name" value="Patatin"/>
    <property type="match status" value="1"/>
</dbReference>
<sequence length="294" mass="31739">MDRLRQFWGRAAQYETALPMAGAFSSYRAGEWLSLLQTLAYGRTGLFHRTPPSLLPLLPGTRSSAYLFDTSPLRKTLTELVDFGRLLDGPVRLLATAVDLETGEDVTFDSHAGGIELDHLMASAAFPIAFPPVKVDGRLCVDAGVSANLPIAPLFASNDADDVLCLAFDLVPARGRAPDSLDDAVKRAQDLIFASQSRHALQAITSSVTSDSSAKAAIVHLSYDGNDQEIGGKSLEFSAQSIRRRWAAGKAETAKVLARWAELNQGDGLSIFRLQGDQVKRLSWDRPRGAASPT</sequence>
<accession>A0ABV2H3T9</accession>
<proteinExistence type="predicted"/>
<reference evidence="4 5" key="1">
    <citation type="submission" date="2024-06" db="EMBL/GenBank/DDBJ databases">
        <title>Genomic Encyclopedia of Type Strains, Phase IV (KMG-IV): sequencing the most valuable type-strain genomes for metagenomic binning, comparative biology and taxonomic classification.</title>
        <authorList>
            <person name="Goeker M."/>
        </authorList>
    </citation>
    <scope>NUCLEOTIDE SEQUENCE [LARGE SCALE GENOMIC DNA]</scope>
    <source>
        <strain evidence="4 5">DSM 105042</strain>
    </source>
</reference>
<evidence type="ECO:0000256" key="2">
    <source>
        <dbReference type="PROSITE-ProRule" id="PRU01161"/>
    </source>
</evidence>
<dbReference type="Pfam" id="PF12536">
    <property type="entry name" value="DUF3734"/>
    <property type="match status" value="1"/>
</dbReference>
<organism evidence="4 5">
    <name type="scientific">Pseudorhizobium tarimense</name>
    <dbReference type="NCBI Taxonomy" id="1079109"/>
    <lineage>
        <taxon>Bacteria</taxon>
        <taxon>Pseudomonadati</taxon>
        <taxon>Pseudomonadota</taxon>
        <taxon>Alphaproteobacteria</taxon>
        <taxon>Hyphomicrobiales</taxon>
        <taxon>Rhizobiaceae</taxon>
        <taxon>Rhizobium/Agrobacterium group</taxon>
        <taxon>Pseudorhizobium</taxon>
    </lineage>
</organism>
<keyword evidence="1" id="KW-0443">Lipid metabolism</keyword>
<evidence type="ECO:0000259" key="3">
    <source>
        <dbReference type="PROSITE" id="PS51635"/>
    </source>
</evidence>
<dbReference type="EMBL" id="JBEPLJ010000003">
    <property type="protein sequence ID" value="MET3584932.1"/>
    <property type="molecule type" value="Genomic_DNA"/>
</dbReference>
<dbReference type="Proteomes" id="UP001549031">
    <property type="component" value="Unassembled WGS sequence"/>
</dbReference>
<dbReference type="InterPro" id="IPR016035">
    <property type="entry name" value="Acyl_Trfase/lysoPLipase"/>
</dbReference>
<dbReference type="InterPro" id="IPR002641">
    <property type="entry name" value="PNPLA_dom"/>
</dbReference>
<dbReference type="PROSITE" id="PS51635">
    <property type="entry name" value="PNPLA"/>
    <property type="match status" value="1"/>
</dbReference>